<evidence type="ECO:0000313" key="2">
    <source>
        <dbReference type="Proteomes" id="UP000593994"/>
    </source>
</evidence>
<keyword evidence="2" id="KW-1185">Reference proteome</keyword>
<organism evidence="1 2">
    <name type="scientific">Candidatus Sulfurimonas baltica</name>
    <dbReference type="NCBI Taxonomy" id="2740404"/>
    <lineage>
        <taxon>Bacteria</taxon>
        <taxon>Pseudomonadati</taxon>
        <taxon>Campylobacterota</taxon>
        <taxon>Epsilonproteobacteria</taxon>
        <taxon>Campylobacterales</taxon>
        <taxon>Sulfurimonadaceae</taxon>
        <taxon>Sulfurimonas</taxon>
    </lineage>
</organism>
<dbReference type="EMBL" id="CP054492">
    <property type="protein sequence ID" value="QOY51383.1"/>
    <property type="molecule type" value="Genomic_DNA"/>
</dbReference>
<evidence type="ECO:0000313" key="1">
    <source>
        <dbReference type="EMBL" id="QOY51383.1"/>
    </source>
</evidence>
<dbReference type="RefSeq" id="WP_194368509.1">
    <property type="nucleotide sequence ID" value="NZ_CP054492.1"/>
</dbReference>
<dbReference type="AlphaFoldDB" id="A0A7S7LU13"/>
<accession>A0A7S7LU13</accession>
<protein>
    <submittedName>
        <fullName evidence="1">Uncharacterized protein</fullName>
    </submittedName>
</protein>
<dbReference type="KEGG" id="sbal:HUE88_09650"/>
<name>A0A7S7LU13_9BACT</name>
<reference evidence="1 2" key="1">
    <citation type="submission" date="2020-05" db="EMBL/GenBank/DDBJ databases">
        <title>Sulfurimonas marisnigri, sp. nov., and Sulfurimonas baltica, sp. nov., manganese oxide reducing chemolithoautotrophs of the class Epsilonproteobacteria isolated from the pelagic redoxclines of the Black and Baltic Seas and emended description of the genus Sulfurimonas.</title>
        <authorList>
            <person name="Henkel J.V."/>
            <person name="Laudan C."/>
            <person name="Werner J."/>
            <person name="Neu T."/>
            <person name="Plewe S."/>
            <person name="Sproer C."/>
            <person name="Bunk B."/>
            <person name="Schulz-Vogt H.N."/>
        </authorList>
    </citation>
    <scope>NUCLEOTIDE SEQUENCE [LARGE SCALE GENOMIC DNA]</scope>
    <source>
        <strain evidence="1 2">GD2</strain>
    </source>
</reference>
<sequence>MAKKLLLIVVLLLHVAYADFEYKISNSNFTISQGSIFANEDETYMYNYNRLRFRGDYIESGFFSTLIADGVNYLGDEFINSNTFEYIKHVKSDTPLKTKTNEGSLYAKVYRLYGGYEDNKNRVVVGLQNISMGVGRIWTPTNLFNPKNSYALEPDEVFGVAALSYTRHISDMSHVSFVISQKEDNSLKYLARYKAFLGFGDVAVNLISSDKIKMAGYEIEANLGDTGVEVRSEGAYMKNKLLHVDLKEREEELFEGIIGADYGFENGVTLVVEALYSSKKFSYEEILLNIDSEALSTLLYSNFYIGTSLAYSFTLFMDASLTYVESFNEKNSRFISPSLTYTLNDFNSFKIGALIQNGASNSEFGANHNSYYFNYSLSF</sequence>
<gene>
    <name evidence="1" type="ORF">HUE88_09650</name>
</gene>
<proteinExistence type="predicted"/>
<dbReference type="Proteomes" id="UP000593994">
    <property type="component" value="Chromosome"/>
</dbReference>